<protein>
    <submittedName>
        <fullName evidence="1">Uncharacterized protein</fullName>
    </submittedName>
</protein>
<reference evidence="1" key="1">
    <citation type="submission" date="2023-05" db="EMBL/GenBank/DDBJ databases">
        <title>Nepenthes gracilis genome sequencing.</title>
        <authorList>
            <person name="Fukushima K."/>
        </authorList>
    </citation>
    <scope>NUCLEOTIDE SEQUENCE</scope>
    <source>
        <strain evidence="1">SING2019-196</strain>
    </source>
</reference>
<proteinExistence type="predicted"/>
<dbReference type="Proteomes" id="UP001279734">
    <property type="component" value="Unassembled WGS sequence"/>
</dbReference>
<comment type="caution">
    <text evidence="1">The sequence shown here is derived from an EMBL/GenBank/DDBJ whole genome shotgun (WGS) entry which is preliminary data.</text>
</comment>
<sequence length="325" mass="34785">MIQNNRLPKPGQPDTTSKSISASAVLLQQQKPMLPPGKRYQLPTSTIPGNCIIPGTDPVTTNGTYAEAFNISIKPVSEHGNHQAHSVNRQEHLAVHFTFGVPGPFQHICTKIAATYMPPTSAAQQNADLGFRPVGLAEQEQWASGSRAVWVLLLLDDFGSFFPAVFALGWLLSPEWALCLGNAHGDPQDGWLLVPSVEYWGCLVDSDPAGQISPIYCAPLEVNHPVCSAVDSDESLPPNESGHDSVQESSTMYSDYGASDSSAVSRAFAIAFQLESHGGSDVVLVFSSAISLFLHPGSLECICFSAEVEVFSLVVRDDAVVHAVA</sequence>
<keyword evidence="2" id="KW-1185">Reference proteome</keyword>
<accession>A0AAD3Y1F3</accession>
<name>A0AAD3Y1F3_NEPGR</name>
<evidence type="ECO:0000313" key="1">
    <source>
        <dbReference type="EMBL" id="GMH23536.1"/>
    </source>
</evidence>
<dbReference type="AlphaFoldDB" id="A0AAD3Y1F3"/>
<organism evidence="1 2">
    <name type="scientific">Nepenthes gracilis</name>
    <name type="common">Slender pitcher plant</name>
    <dbReference type="NCBI Taxonomy" id="150966"/>
    <lineage>
        <taxon>Eukaryota</taxon>
        <taxon>Viridiplantae</taxon>
        <taxon>Streptophyta</taxon>
        <taxon>Embryophyta</taxon>
        <taxon>Tracheophyta</taxon>
        <taxon>Spermatophyta</taxon>
        <taxon>Magnoliopsida</taxon>
        <taxon>eudicotyledons</taxon>
        <taxon>Gunneridae</taxon>
        <taxon>Pentapetalae</taxon>
        <taxon>Caryophyllales</taxon>
        <taxon>Nepenthaceae</taxon>
        <taxon>Nepenthes</taxon>
    </lineage>
</organism>
<gene>
    <name evidence="1" type="ORF">Nepgr_025379</name>
</gene>
<evidence type="ECO:0000313" key="2">
    <source>
        <dbReference type="Proteomes" id="UP001279734"/>
    </source>
</evidence>
<dbReference type="EMBL" id="BSYO01000026">
    <property type="protein sequence ID" value="GMH23536.1"/>
    <property type="molecule type" value="Genomic_DNA"/>
</dbReference>